<comment type="similarity">
    <text evidence="1">Belongs to the flavin monoamine oxidase family.</text>
</comment>
<dbReference type="AlphaFoldDB" id="A0A934TLA4"/>
<proteinExistence type="inferred from homology"/>
<keyword evidence="4" id="KW-1185">Reference proteome</keyword>
<dbReference type="SUPFAM" id="SSF51905">
    <property type="entry name" value="FAD/NAD(P)-binding domain"/>
    <property type="match status" value="1"/>
</dbReference>
<organism evidence="3 4">
    <name type="scientific">Rhodobaculum claviforme</name>
    <dbReference type="NCBI Taxonomy" id="1549854"/>
    <lineage>
        <taxon>Bacteria</taxon>
        <taxon>Pseudomonadati</taxon>
        <taxon>Pseudomonadota</taxon>
        <taxon>Alphaproteobacteria</taxon>
        <taxon>Rhodobacterales</taxon>
        <taxon>Paracoccaceae</taxon>
        <taxon>Rhodobaculum</taxon>
    </lineage>
</organism>
<feature type="domain" description="Amine oxidase" evidence="2">
    <location>
        <begin position="106"/>
        <end position="355"/>
    </location>
</feature>
<evidence type="ECO:0000256" key="1">
    <source>
        <dbReference type="ARBA" id="ARBA00005995"/>
    </source>
</evidence>
<dbReference type="Pfam" id="PF01593">
    <property type="entry name" value="Amino_oxidase"/>
    <property type="match status" value="2"/>
</dbReference>
<dbReference type="InterPro" id="IPR036188">
    <property type="entry name" value="FAD/NAD-bd_sf"/>
</dbReference>
<dbReference type="PANTHER" id="PTHR43563">
    <property type="entry name" value="AMINE OXIDASE"/>
    <property type="match status" value="1"/>
</dbReference>
<dbReference type="RefSeq" id="WP_201157366.1">
    <property type="nucleotide sequence ID" value="NZ_NHSD01000263.1"/>
</dbReference>
<comment type="caution">
    <text evidence="3">The sequence shown here is derived from an EMBL/GenBank/DDBJ whole genome shotgun (WGS) entry which is preliminary data.</text>
</comment>
<dbReference type="GO" id="GO:0016491">
    <property type="term" value="F:oxidoreductase activity"/>
    <property type="evidence" value="ECO:0007669"/>
    <property type="project" value="InterPro"/>
</dbReference>
<name>A0A934TLA4_9RHOB</name>
<reference evidence="3" key="2">
    <citation type="journal article" date="2020" name="Microorganisms">
        <title>Osmotic Adaptation and Compatible Solute Biosynthesis of Phototrophic Bacteria as Revealed from Genome Analyses.</title>
        <authorList>
            <person name="Imhoff J.F."/>
            <person name="Rahn T."/>
            <person name="Kunzel S."/>
            <person name="Keller A."/>
            <person name="Neulinger S.C."/>
        </authorList>
    </citation>
    <scope>NUCLEOTIDE SEQUENCE</scope>
    <source>
        <strain evidence="3">LMG 28126</strain>
    </source>
</reference>
<evidence type="ECO:0000313" key="3">
    <source>
        <dbReference type="EMBL" id="MBK5927606.1"/>
    </source>
</evidence>
<dbReference type="InterPro" id="IPR002937">
    <property type="entry name" value="Amino_oxidase"/>
</dbReference>
<reference evidence="3" key="1">
    <citation type="submission" date="2017-05" db="EMBL/GenBank/DDBJ databases">
        <authorList>
            <person name="Imhoff J.F."/>
            <person name="Rahn T."/>
            <person name="Kuenzel S."/>
            <person name="Neulinger S.C."/>
        </authorList>
    </citation>
    <scope>NUCLEOTIDE SEQUENCE</scope>
    <source>
        <strain evidence="3">LMG 28126</strain>
    </source>
</reference>
<evidence type="ECO:0000259" key="2">
    <source>
        <dbReference type="Pfam" id="PF01593"/>
    </source>
</evidence>
<dbReference type="Proteomes" id="UP000706333">
    <property type="component" value="Unassembled WGS sequence"/>
</dbReference>
<feature type="domain" description="Amine oxidase" evidence="2">
    <location>
        <begin position="13"/>
        <end position="91"/>
    </location>
</feature>
<dbReference type="Gene3D" id="3.50.50.60">
    <property type="entry name" value="FAD/NAD(P)-binding domain"/>
    <property type="match status" value="2"/>
</dbReference>
<dbReference type="SUPFAM" id="SSF54373">
    <property type="entry name" value="FAD-linked reductases, C-terminal domain"/>
    <property type="match status" value="1"/>
</dbReference>
<dbReference type="InterPro" id="IPR050703">
    <property type="entry name" value="Flavin_MAO"/>
</dbReference>
<accession>A0A934TLA4</accession>
<dbReference type="EMBL" id="NHSD01000263">
    <property type="protein sequence ID" value="MBK5927606.1"/>
    <property type="molecule type" value="Genomic_DNA"/>
</dbReference>
<protein>
    <submittedName>
        <fullName evidence="3">Amine oxidase</fullName>
    </submittedName>
</protein>
<dbReference type="PANTHER" id="PTHR43563:SF14">
    <property type="entry name" value="AMINE OXIDASE"/>
    <property type="match status" value="1"/>
</dbReference>
<sequence>MHTTEVAILGAGLAGLIAARRLCAAGIALEVLEARDRPGGRILSVDATGRPGAGGFDLGPSWFWPAAQPGMTALLHDLGVPSFAQPDDGDMLFERSADTPALRMAGADQGAARVTGGVGALIRALVATLPGRIRLNAPVAGLRLVPDGVILTIAGQGAALKARHVICTLPPRLMAGGVTLDPAGDPGMVARWRATPTWMAPHAKLVAHYDRPFWRDSGLSGMARSLVGPLAEVHDATTATGAAALFGFVGLPADARAAAGRDAVIAAAVAQLARLFGPQAARPRGSFLKDWATDPCTATAQDARPSGHPAVTRAPWVIGPWATRLHLAGAETSLSDPGLLAGAVEAGTRTARMVLRDLGG</sequence>
<evidence type="ECO:0000313" key="4">
    <source>
        <dbReference type="Proteomes" id="UP000706333"/>
    </source>
</evidence>
<dbReference type="Gene3D" id="3.90.660.10">
    <property type="match status" value="1"/>
</dbReference>
<gene>
    <name evidence="3" type="ORF">CCR87_09755</name>
</gene>